<evidence type="ECO:0000313" key="2">
    <source>
        <dbReference type="Proteomes" id="UP000799754"/>
    </source>
</evidence>
<comment type="caution">
    <text evidence="1">The sequence shown here is derived from an EMBL/GenBank/DDBJ whole genome shotgun (WGS) entry which is preliminary data.</text>
</comment>
<dbReference type="EMBL" id="MU006745">
    <property type="protein sequence ID" value="KAF2622415.1"/>
    <property type="molecule type" value="Genomic_DNA"/>
</dbReference>
<sequence>MAPHDSTTSSRARSSTPKSPNPSPASPLPCSQELVTKAVGKAAVTLSVLQEQLGRLQADVTELISPTTWSHASSPSSSDSALDEDESMSPEDINLAVANMRSKNPAPAPKEDESAQDITPLYSIQAPSNTYHVHICTHCTEDQIIVPERLLVEMQTKIADLASRGLRLVTEKAAAVQDVRVAKKEVRVQGRKMKQMVNEKDLENQVIEDLQGHLRASWWEVAALKLQVSAAEGRVQCLEDRVRTSERQVADVQKAADERAEGVVTSPHTTAKEIDALKQGLEKSESDKRNLENTVRDLSAENARLANVEADCQALVEMREVQEQDLEQERKAWRPSGQEAVARQMQELERRNEYLEERLMLYDREWASAYLRSSVTIEHLLTTSTGRNRSRWNTSNLSLRGPRRRGNEETGSPE</sequence>
<reference evidence="1" key="1">
    <citation type="journal article" date="2020" name="Stud. Mycol.">
        <title>101 Dothideomycetes genomes: a test case for predicting lifestyles and emergence of pathogens.</title>
        <authorList>
            <person name="Haridas S."/>
            <person name="Albert R."/>
            <person name="Binder M."/>
            <person name="Bloem J."/>
            <person name="Labutti K."/>
            <person name="Salamov A."/>
            <person name="Andreopoulos B."/>
            <person name="Baker S."/>
            <person name="Barry K."/>
            <person name="Bills G."/>
            <person name="Bluhm B."/>
            <person name="Cannon C."/>
            <person name="Castanera R."/>
            <person name="Culley D."/>
            <person name="Daum C."/>
            <person name="Ezra D."/>
            <person name="Gonzalez J."/>
            <person name="Henrissat B."/>
            <person name="Kuo A."/>
            <person name="Liang C."/>
            <person name="Lipzen A."/>
            <person name="Lutzoni F."/>
            <person name="Magnuson J."/>
            <person name="Mondo S."/>
            <person name="Nolan M."/>
            <person name="Ohm R."/>
            <person name="Pangilinan J."/>
            <person name="Park H.-J."/>
            <person name="Ramirez L."/>
            <person name="Alfaro M."/>
            <person name="Sun H."/>
            <person name="Tritt A."/>
            <person name="Yoshinaga Y."/>
            <person name="Zwiers L.-H."/>
            <person name="Turgeon B."/>
            <person name="Goodwin S."/>
            <person name="Spatafora J."/>
            <person name="Crous P."/>
            <person name="Grigoriev I."/>
        </authorList>
    </citation>
    <scope>NUCLEOTIDE SEQUENCE</scope>
    <source>
        <strain evidence="1">CBS 525.71</strain>
    </source>
</reference>
<organism evidence="1 2">
    <name type="scientific">Macroventuria anomochaeta</name>
    <dbReference type="NCBI Taxonomy" id="301207"/>
    <lineage>
        <taxon>Eukaryota</taxon>
        <taxon>Fungi</taxon>
        <taxon>Dikarya</taxon>
        <taxon>Ascomycota</taxon>
        <taxon>Pezizomycotina</taxon>
        <taxon>Dothideomycetes</taxon>
        <taxon>Pleosporomycetidae</taxon>
        <taxon>Pleosporales</taxon>
        <taxon>Pleosporineae</taxon>
        <taxon>Didymellaceae</taxon>
        <taxon>Macroventuria</taxon>
    </lineage>
</organism>
<protein>
    <submittedName>
        <fullName evidence="1">Uncharacterized protein</fullName>
    </submittedName>
</protein>
<keyword evidence="2" id="KW-1185">Reference proteome</keyword>
<evidence type="ECO:0000313" key="1">
    <source>
        <dbReference type="EMBL" id="KAF2622415.1"/>
    </source>
</evidence>
<accession>A0ACB6RKE2</accession>
<name>A0ACB6RKE2_9PLEO</name>
<gene>
    <name evidence="1" type="ORF">BU25DRAFT_462950</name>
</gene>
<dbReference type="Proteomes" id="UP000799754">
    <property type="component" value="Unassembled WGS sequence"/>
</dbReference>
<proteinExistence type="predicted"/>